<sequence>MNKSAEEYQLERQKNTNMETMVHKHRHTIRNIMLISIEQVIETAFKAKLSLVQRIHDTPNID</sequence>
<reference evidence="1 2" key="2">
    <citation type="journal article" date="2022" name="Mol. Biol. Evol.">
        <title>Comparative Genomics Reveals Insights into the Divergent Evolution of Astigmatic Mites and Household Pest Adaptations.</title>
        <authorList>
            <person name="Xiong Q."/>
            <person name="Wan A.T."/>
            <person name="Liu X."/>
            <person name="Fung C.S."/>
            <person name="Xiao X."/>
            <person name="Malainual N."/>
            <person name="Hou J."/>
            <person name="Wang L."/>
            <person name="Wang M."/>
            <person name="Yang K.Y."/>
            <person name="Cui Y."/>
            <person name="Leung E.L."/>
            <person name="Nong W."/>
            <person name="Shin S.K."/>
            <person name="Au S.W."/>
            <person name="Jeong K.Y."/>
            <person name="Chew F.T."/>
            <person name="Hui J.H."/>
            <person name="Leung T.F."/>
            <person name="Tungtrongchitr A."/>
            <person name="Zhong N."/>
            <person name="Liu Z."/>
            <person name="Tsui S.K."/>
        </authorList>
    </citation>
    <scope>NUCLEOTIDE SEQUENCE [LARGE SCALE GENOMIC DNA]</scope>
    <source>
        <strain evidence="1">Derp</strain>
    </source>
</reference>
<name>A0ABQ8ISN8_DERPT</name>
<organism evidence="1 2">
    <name type="scientific">Dermatophagoides pteronyssinus</name>
    <name type="common">European house dust mite</name>
    <dbReference type="NCBI Taxonomy" id="6956"/>
    <lineage>
        <taxon>Eukaryota</taxon>
        <taxon>Metazoa</taxon>
        <taxon>Ecdysozoa</taxon>
        <taxon>Arthropoda</taxon>
        <taxon>Chelicerata</taxon>
        <taxon>Arachnida</taxon>
        <taxon>Acari</taxon>
        <taxon>Acariformes</taxon>
        <taxon>Sarcoptiformes</taxon>
        <taxon>Astigmata</taxon>
        <taxon>Psoroptidia</taxon>
        <taxon>Analgoidea</taxon>
        <taxon>Pyroglyphidae</taxon>
        <taxon>Dermatophagoidinae</taxon>
        <taxon>Dermatophagoides</taxon>
    </lineage>
</organism>
<keyword evidence="2" id="KW-1185">Reference proteome</keyword>
<accession>A0ABQ8ISN8</accession>
<reference evidence="1 2" key="1">
    <citation type="journal article" date="2018" name="J. Allergy Clin. Immunol.">
        <title>High-quality assembly of Dermatophagoides pteronyssinus genome and transcriptome reveals a wide range of novel allergens.</title>
        <authorList>
            <person name="Liu X.Y."/>
            <person name="Yang K.Y."/>
            <person name="Wang M.Q."/>
            <person name="Kwok J.S."/>
            <person name="Zeng X."/>
            <person name="Yang Z."/>
            <person name="Xiao X.J."/>
            <person name="Lau C.P."/>
            <person name="Li Y."/>
            <person name="Huang Z.M."/>
            <person name="Ba J.G."/>
            <person name="Yim A.K."/>
            <person name="Ouyang C.Y."/>
            <person name="Ngai S.M."/>
            <person name="Chan T.F."/>
            <person name="Leung E.L."/>
            <person name="Liu L."/>
            <person name="Liu Z.G."/>
            <person name="Tsui S.K."/>
        </authorList>
    </citation>
    <scope>NUCLEOTIDE SEQUENCE [LARGE SCALE GENOMIC DNA]</scope>
    <source>
        <strain evidence="1">Derp</strain>
    </source>
</reference>
<evidence type="ECO:0000313" key="2">
    <source>
        <dbReference type="Proteomes" id="UP000887458"/>
    </source>
</evidence>
<protein>
    <submittedName>
        <fullName evidence="1">Uncharacterized protein</fullName>
    </submittedName>
</protein>
<comment type="caution">
    <text evidence="1">The sequence shown here is derived from an EMBL/GenBank/DDBJ whole genome shotgun (WGS) entry which is preliminary data.</text>
</comment>
<dbReference type="Proteomes" id="UP000887458">
    <property type="component" value="Unassembled WGS sequence"/>
</dbReference>
<gene>
    <name evidence="1" type="ORF">DERP_007769</name>
</gene>
<evidence type="ECO:0000313" key="1">
    <source>
        <dbReference type="EMBL" id="KAH9413293.1"/>
    </source>
</evidence>
<dbReference type="EMBL" id="NJHN03000121">
    <property type="protein sequence ID" value="KAH9413293.1"/>
    <property type="molecule type" value="Genomic_DNA"/>
</dbReference>
<proteinExistence type="predicted"/>